<sequence length="266" mass="28864">MADGEQHFTIYDPTSNQPMTVTVNNVVHGSEEAQAVQSIQYITADGVPINTSDVIQVAQGDASFQQAAAGFQTLTNGGQAQVITNSSFASNPQVQSIVQSNVLQNVVHQNQAVQPSQTPTIASSSSNLNAVATVGIPQMLFLNQVSINGQTSYVLVDANNKPVQLPQGIQVINLPAAPLTGQPIQMPTTDTGDEPLYVNAKQYHRILKRRQARAKLESEGKIPKERQKYLYESRHRHALNRMRGTGGIFVRGQETDTKANIHQIGN</sequence>
<dbReference type="Pfam" id="PF02045">
    <property type="entry name" value="CBFB_NFYA"/>
    <property type="match status" value="1"/>
</dbReference>
<dbReference type="GO" id="GO:0003677">
    <property type="term" value="F:DNA binding"/>
    <property type="evidence" value="ECO:0007669"/>
    <property type="project" value="UniProtKB-KW"/>
</dbReference>
<comment type="caution">
    <text evidence="8">The sequence shown here is derived from an EMBL/GenBank/DDBJ whole genome shotgun (WGS) entry which is preliminary data.</text>
</comment>
<keyword evidence="6 7" id="KW-0539">Nucleus</keyword>
<comment type="subunit">
    <text evidence="7">Heterotrimer.</text>
</comment>
<evidence type="ECO:0000256" key="7">
    <source>
        <dbReference type="RuleBase" id="RU367155"/>
    </source>
</evidence>
<dbReference type="PRINTS" id="PR00616">
    <property type="entry name" value="CCAATSUBUNTB"/>
</dbReference>
<dbReference type="GO" id="GO:0016602">
    <property type="term" value="C:CCAAT-binding factor complex"/>
    <property type="evidence" value="ECO:0007669"/>
    <property type="project" value="InterPro"/>
</dbReference>
<dbReference type="SMART" id="SM00521">
    <property type="entry name" value="CBF"/>
    <property type="match status" value="1"/>
</dbReference>
<accession>A0AAV2I3A7</accession>
<evidence type="ECO:0000256" key="1">
    <source>
        <dbReference type="ARBA" id="ARBA00004123"/>
    </source>
</evidence>
<keyword evidence="2 7" id="KW-0805">Transcription regulation</keyword>
<dbReference type="Gene3D" id="6.10.250.2430">
    <property type="match status" value="1"/>
</dbReference>
<dbReference type="GO" id="GO:0003700">
    <property type="term" value="F:DNA-binding transcription factor activity"/>
    <property type="evidence" value="ECO:0007669"/>
    <property type="project" value="UniProtKB-UniRule"/>
</dbReference>
<protein>
    <recommendedName>
        <fullName evidence="7">Nuclear transcription factor Y subunit</fullName>
    </recommendedName>
</protein>
<name>A0AAV2I3A7_LYMST</name>
<dbReference type="PROSITE" id="PS51152">
    <property type="entry name" value="NFYA_HAP2_2"/>
    <property type="match status" value="1"/>
</dbReference>
<comment type="subcellular location">
    <subcellularLocation>
        <location evidence="1 7">Nucleus</location>
    </subcellularLocation>
</comment>
<evidence type="ECO:0000256" key="3">
    <source>
        <dbReference type="ARBA" id="ARBA00023125"/>
    </source>
</evidence>
<evidence type="ECO:0000256" key="2">
    <source>
        <dbReference type="ARBA" id="ARBA00023015"/>
    </source>
</evidence>
<keyword evidence="4" id="KW-0010">Activator</keyword>
<comment type="function">
    <text evidence="7">Component of the sequence-specific heterotrimeric transcription factor (NF-Y) which specifically recognizes a 5'-CCAAT-3' box motif found in the promoters of its target genes.</text>
</comment>
<evidence type="ECO:0000313" key="8">
    <source>
        <dbReference type="EMBL" id="CAL1538780.1"/>
    </source>
</evidence>
<organism evidence="8 9">
    <name type="scientific">Lymnaea stagnalis</name>
    <name type="common">Great pond snail</name>
    <name type="synonym">Helix stagnalis</name>
    <dbReference type="NCBI Taxonomy" id="6523"/>
    <lineage>
        <taxon>Eukaryota</taxon>
        <taxon>Metazoa</taxon>
        <taxon>Spiralia</taxon>
        <taxon>Lophotrochozoa</taxon>
        <taxon>Mollusca</taxon>
        <taxon>Gastropoda</taxon>
        <taxon>Heterobranchia</taxon>
        <taxon>Euthyneura</taxon>
        <taxon>Panpulmonata</taxon>
        <taxon>Hygrophila</taxon>
        <taxon>Lymnaeoidea</taxon>
        <taxon>Lymnaeidae</taxon>
        <taxon>Lymnaea</taxon>
    </lineage>
</organism>
<dbReference type="PROSITE" id="PS00686">
    <property type="entry name" value="NFYA_HAP2_1"/>
    <property type="match status" value="1"/>
</dbReference>
<dbReference type="PANTHER" id="PTHR12632">
    <property type="entry name" value="TRANSCRIPTION FACTOR NF-Y ALPHA-RELATED"/>
    <property type="match status" value="1"/>
</dbReference>
<reference evidence="8 9" key="1">
    <citation type="submission" date="2024-04" db="EMBL/GenBank/DDBJ databases">
        <authorList>
            <consortium name="Genoscope - CEA"/>
            <person name="William W."/>
        </authorList>
    </citation>
    <scope>NUCLEOTIDE SEQUENCE [LARGE SCALE GENOMIC DNA]</scope>
</reference>
<dbReference type="EMBL" id="CAXITT010000312">
    <property type="protein sequence ID" value="CAL1538780.1"/>
    <property type="molecule type" value="Genomic_DNA"/>
</dbReference>
<gene>
    <name evidence="8" type="ORF">GSLYS_00012601001</name>
</gene>
<evidence type="ECO:0000256" key="6">
    <source>
        <dbReference type="ARBA" id="ARBA00023242"/>
    </source>
</evidence>
<dbReference type="Proteomes" id="UP001497497">
    <property type="component" value="Unassembled WGS sequence"/>
</dbReference>
<comment type="similarity">
    <text evidence="7">Belongs to the NFYA/HAP2 subunit family.</text>
</comment>
<evidence type="ECO:0000256" key="4">
    <source>
        <dbReference type="ARBA" id="ARBA00023159"/>
    </source>
</evidence>
<keyword evidence="5 7" id="KW-0804">Transcription</keyword>
<evidence type="ECO:0000313" key="9">
    <source>
        <dbReference type="Proteomes" id="UP001497497"/>
    </source>
</evidence>
<evidence type="ECO:0000256" key="5">
    <source>
        <dbReference type="ARBA" id="ARBA00023163"/>
    </source>
</evidence>
<dbReference type="InterPro" id="IPR018362">
    <property type="entry name" value="CCAAT-binding_factor_CS"/>
</dbReference>
<dbReference type="InterPro" id="IPR001289">
    <property type="entry name" value="NFYA"/>
</dbReference>
<keyword evidence="9" id="KW-1185">Reference proteome</keyword>
<keyword evidence="3 7" id="KW-0238">DNA-binding</keyword>
<proteinExistence type="inferred from homology"/>
<dbReference type="AlphaFoldDB" id="A0AAV2I3A7"/>